<comment type="caution">
    <text evidence="1">The sequence shown here is derived from an EMBL/GenBank/DDBJ whole genome shotgun (WGS) entry which is preliminary data.</text>
</comment>
<evidence type="ECO:0000313" key="2">
    <source>
        <dbReference type="Proteomes" id="UP000615455"/>
    </source>
</evidence>
<dbReference type="RefSeq" id="WP_189012584.1">
    <property type="nucleotide sequence ID" value="NZ_BMHE01000012.1"/>
</dbReference>
<organism evidence="1 2">
    <name type="scientific">Paenibacillus marchantiophytorum</name>
    <dbReference type="NCBI Taxonomy" id="1619310"/>
    <lineage>
        <taxon>Bacteria</taxon>
        <taxon>Bacillati</taxon>
        <taxon>Bacillota</taxon>
        <taxon>Bacilli</taxon>
        <taxon>Bacillales</taxon>
        <taxon>Paenibacillaceae</taxon>
        <taxon>Paenibacillus</taxon>
    </lineage>
</organism>
<proteinExistence type="predicted"/>
<name>A0ABQ1EPK8_9BACL</name>
<keyword evidence="2" id="KW-1185">Reference proteome</keyword>
<evidence type="ECO:0000313" key="1">
    <source>
        <dbReference type="EMBL" id="GFZ81042.1"/>
    </source>
</evidence>
<accession>A0ABQ1EPK8</accession>
<gene>
    <name evidence="1" type="ORF">GCM10008018_28190</name>
</gene>
<dbReference type="EMBL" id="BMHE01000012">
    <property type="protein sequence ID" value="GFZ81042.1"/>
    <property type="molecule type" value="Genomic_DNA"/>
</dbReference>
<reference evidence="2" key="1">
    <citation type="journal article" date="2019" name="Int. J. Syst. Evol. Microbiol.">
        <title>The Global Catalogue of Microorganisms (GCM) 10K type strain sequencing project: providing services to taxonomists for standard genome sequencing and annotation.</title>
        <authorList>
            <consortium name="The Broad Institute Genomics Platform"/>
            <consortium name="The Broad Institute Genome Sequencing Center for Infectious Disease"/>
            <person name="Wu L."/>
            <person name="Ma J."/>
        </authorList>
    </citation>
    <scope>NUCLEOTIDE SEQUENCE [LARGE SCALE GENOMIC DNA]</scope>
    <source>
        <strain evidence="2">CGMCC 1.15043</strain>
    </source>
</reference>
<protein>
    <submittedName>
        <fullName evidence="1">Uncharacterized protein</fullName>
    </submittedName>
</protein>
<sequence length="71" mass="7539">MSDLSFIHGQGSKNAPNLIEHKQQAITVVLEALTTPSPETVRAFLYPAASTTEEAASQSFSTNEATSCSIL</sequence>
<dbReference type="Proteomes" id="UP000615455">
    <property type="component" value="Unassembled WGS sequence"/>
</dbReference>